<gene>
    <name evidence="2" type="ORF">HIV01_005230</name>
</gene>
<protein>
    <submittedName>
        <fullName evidence="2">MBL fold metallo-hydrolase</fullName>
    </submittedName>
</protein>
<evidence type="ECO:0000313" key="3">
    <source>
        <dbReference type="Proteomes" id="UP000663400"/>
    </source>
</evidence>
<dbReference type="InterPro" id="IPR036866">
    <property type="entry name" value="RibonucZ/Hydroxyglut_hydro"/>
</dbReference>
<dbReference type="InterPro" id="IPR001279">
    <property type="entry name" value="Metallo-B-lactamas"/>
</dbReference>
<dbReference type="PANTHER" id="PTHR15032:SF4">
    <property type="entry name" value="N-ACYL-PHOSPHATIDYLETHANOLAMINE-HYDROLYZING PHOSPHOLIPASE D"/>
    <property type="match status" value="1"/>
</dbReference>
<proteinExistence type="predicted"/>
<evidence type="ECO:0000259" key="1">
    <source>
        <dbReference type="Pfam" id="PF12706"/>
    </source>
</evidence>
<reference evidence="2 3" key="1">
    <citation type="submission" date="2021-02" db="EMBL/GenBank/DDBJ databases">
        <title>Lysobacter arenosi sp. nov., isolated from soil of gangwondo yeongwol, south Korea.</title>
        <authorList>
            <person name="Kim K.R."/>
            <person name="Kim K.H."/>
            <person name="Jeon C.O."/>
        </authorList>
    </citation>
    <scope>NUCLEOTIDE SEQUENCE [LARGE SCALE GENOMIC DNA]</scope>
    <source>
        <strain evidence="2 3">R7</strain>
    </source>
</reference>
<evidence type="ECO:0000313" key="2">
    <source>
        <dbReference type="EMBL" id="QSX75914.1"/>
    </source>
</evidence>
<feature type="domain" description="Metallo-beta-lactamase" evidence="1">
    <location>
        <begin position="131"/>
        <end position="326"/>
    </location>
</feature>
<dbReference type="EMBL" id="CP071517">
    <property type="protein sequence ID" value="QSX75914.1"/>
    <property type="molecule type" value="Genomic_DNA"/>
</dbReference>
<accession>A0ABX7RG49</accession>
<dbReference type="Proteomes" id="UP000663400">
    <property type="component" value="Chromosome"/>
</dbReference>
<name>A0ABX7RG49_9GAMM</name>
<dbReference type="SUPFAM" id="SSF56281">
    <property type="entry name" value="Metallo-hydrolase/oxidoreductase"/>
    <property type="match status" value="1"/>
</dbReference>
<sequence>MNAMVKASPASKPGRWRARAMFAGLLVVGLVAVTLLSGWSSFGSRAQGERLQRLQHSPQWHDGMFVNPQGSWGDTRSALLRMFEQVPGDVPQSPVPVVRTDPALLAAAAPVGLRVTWFGHSSSLVQIDGVNVLTDPLWSDRPSPLSWLGPKRWYAPPIALADLPRIDAVVISHDHYDHLDRATILAMRAWNTVFVVPLGVGAHLASWGIPESRIRELDWWQSTRVGAIDIHATPARHHTGRLSPQTDKTLWAGYALVGPAHRAYYSGDTGFFPGMADIGRRLGPFDVAMVESGQYDADWPDWHLGPEQAVETSRLVQAKVLVPVHWGLIKLAHHTWTEPVERVLAAASCRGVSVRTPQPGLPLDLGAGARTARWWPDQAWVTAAERPIVATRNGIANERFALANCSATAANRPQEATQ</sequence>
<dbReference type="Pfam" id="PF12706">
    <property type="entry name" value="Lactamase_B_2"/>
    <property type="match status" value="1"/>
</dbReference>
<keyword evidence="3" id="KW-1185">Reference proteome</keyword>
<dbReference type="Gene3D" id="3.60.15.10">
    <property type="entry name" value="Ribonuclease Z/Hydroxyacylglutathione hydrolase-like"/>
    <property type="match status" value="1"/>
</dbReference>
<organism evidence="2 3">
    <name type="scientific">Lysobacter arenosi</name>
    <dbReference type="NCBI Taxonomy" id="2795387"/>
    <lineage>
        <taxon>Bacteria</taxon>
        <taxon>Pseudomonadati</taxon>
        <taxon>Pseudomonadota</taxon>
        <taxon>Gammaproteobacteria</taxon>
        <taxon>Lysobacterales</taxon>
        <taxon>Lysobacteraceae</taxon>
        <taxon>Lysobacter</taxon>
    </lineage>
</organism>
<dbReference type="PANTHER" id="PTHR15032">
    <property type="entry name" value="N-ACYL-PHOSPHATIDYLETHANOLAMINE-HYDROLYZING PHOSPHOLIPASE D"/>
    <property type="match status" value="1"/>
</dbReference>